<dbReference type="EMBL" id="JAPNKE010000002">
    <property type="protein sequence ID" value="MCY1013029.1"/>
    <property type="molecule type" value="Genomic_DNA"/>
</dbReference>
<evidence type="ECO:0000313" key="2">
    <source>
        <dbReference type="Proteomes" id="UP001150924"/>
    </source>
</evidence>
<accession>A0A9X3F1U0</accession>
<dbReference type="RefSeq" id="WP_267776682.1">
    <property type="nucleotide sequence ID" value="NZ_JAPNKE010000002.1"/>
</dbReference>
<reference evidence="1" key="1">
    <citation type="submission" date="2022-11" db="EMBL/GenBank/DDBJ databases">
        <title>Minimal conservation of predation-associated metabolite biosynthetic gene clusters underscores biosynthetic potential of Myxococcota including descriptions for ten novel species: Archangium lansinium sp. nov., Myxococcus landrumus sp. nov., Nannocystis bai.</title>
        <authorList>
            <person name="Ahearne A."/>
            <person name="Stevens C."/>
            <person name="Phillips K."/>
        </authorList>
    </citation>
    <scope>NUCLEOTIDE SEQUENCE</scope>
    <source>
        <strain evidence="1">Na p29</strain>
    </source>
</reference>
<proteinExistence type="predicted"/>
<comment type="caution">
    <text evidence="1">The sequence shown here is derived from an EMBL/GenBank/DDBJ whole genome shotgun (WGS) entry which is preliminary data.</text>
</comment>
<protein>
    <submittedName>
        <fullName evidence="1">Uncharacterized protein</fullName>
    </submittedName>
</protein>
<dbReference type="Proteomes" id="UP001150924">
    <property type="component" value="Unassembled WGS sequence"/>
</dbReference>
<dbReference type="AlphaFoldDB" id="A0A9X3F1U0"/>
<gene>
    <name evidence="1" type="ORF">OV079_47365</name>
</gene>
<evidence type="ECO:0000313" key="1">
    <source>
        <dbReference type="EMBL" id="MCY1013029.1"/>
    </source>
</evidence>
<keyword evidence="2" id="KW-1185">Reference proteome</keyword>
<name>A0A9X3F1U0_9BACT</name>
<sequence>MSGKWTVNVLGNFASTVSKSFDSMANSSSFWSGQLSRSFLQVSAIPRSTRCTASSSQAAATFAGA</sequence>
<organism evidence="1 2">
    <name type="scientific">Nannocystis pusilla</name>
    <dbReference type="NCBI Taxonomy" id="889268"/>
    <lineage>
        <taxon>Bacteria</taxon>
        <taxon>Pseudomonadati</taxon>
        <taxon>Myxococcota</taxon>
        <taxon>Polyangia</taxon>
        <taxon>Nannocystales</taxon>
        <taxon>Nannocystaceae</taxon>
        <taxon>Nannocystis</taxon>
    </lineage>
</organism>